<dbReference type="EMBL" id="JAWZYT010000298">
    <property type="protein sequence ID" value="KAK4325072.1"/>
    <property type="molecule type" value="Genomic_DNA"/>
</dbReference>
<proteinExistence type="predicted"/>
<keyword evidence="3" id="KW-1185">Reference proteome</keyword>
<gene>
    <name evidence="2" type="ORF">Pmani_004228</name>
</gene>
<dbReference type="Gene3D" id="3.10.100.10">
    <property type="entry name" value="Mannose-Binding Protein A, subunit A"/>
    <property type="match status" value="1"/>
</dbReference>
<dbReference type="SUPFAM" id="SSF56436">
    <property type="entry name" value="C-type lectin-like"/>
    <property type="match status" value="1"/>
</dbReference>
<comment type="caution">
    <text evidence="2">The sequence shown here is derived from an EMBL/GenBank/DDBJ whole genome shotgun (WGS) entry which is preliminary data.</text>
</comment>
<name>A0AAE1QGV2_9EUCA</name>
<evidence type="ECO:0000313" key="3">
    <source>
        <dbReference type="Proteomes" id="UP001292094"/>
    </source>
</evidence>
<dbReference type="InterPro" id="IPR001304">
    <property type="entry name" value="C-type_lectin-like"/>
</dbReference>
<dbReference type="PROSITE" id="PS50041">
    <property type="entry name" value="C_TYPE_LECTIN_2"/>
    <property type="match status" value="1"/>
</dbReference>
<dbReference type="Proteomes" id="UP001292094">
    <property type="component" value="Unassembled WGS sequence"/>
</dbReference>
<reference evidence="2" key="1">
    <citation type="submission" date="2023-11" db="EMBL/GenBank/DDBJ databases">
        <title>Genome assemblies of two species of porcelain crab, Petrolisthes cinctipes and Petrolisthes manimaculis (Anomura: Porcellanidae).</title>
        <authorList>
            <person name="Angst P."/>
        </authorList>
    </citation>
    <scope>NUCLEOTIDE SEQUENCE</scope>
    <source>
        <strain evidence="2">PB745_02</strain>
        <tissue evidence="2">Gill</tissue>
    </source>
</reference>
<dbReference type="InterPro" id="IPR016187">
    <property type="entry name" value="CTDL_fold"/>
</dbReference>
<dbReference type="AlphaFoldDB" id="A0AAE1QGV2"/>
<sequence length="91" mass="10337">MLGHINANYAGTYWTSGRTEGGRWVWTATQPRMSVAPQWWGRSNPSKAMGQCAYFCSNTLKYWNKSCSHSLRFICEKSPKVLNGFVSVEPQ</sequence>
<dbReference type="InterPro" id="IPR016186">
    <property type="entry name" value="C-type_lectin-like/link_sf"/>
</dbReference>
<organism evidence="2 3">
    <name type="scientific">Petrolisthes manimaculis</name>
    <dbReference type="NCBI Taxonomy" id="1843537"/>
    <lineage>
        <taxon>Eukaryota</taxon>
        <taxon>Metazoa</taxon>
        <taxon>Ecdysozoa</taxon>
        <taxon>Arthropoda</taxon>
        <taxon>Crustacea</taxon>
        <taxon>Multicrustacea</taxon>
        <taxon>Malacostraca</taxon>
        <taxon>Eumalacostraca</taxon>
        <taxon>Eucarida</taxon>
        <taxon>Decapoda</taxon>
        <taxon>Pleocyemata</taxon>
        <taxon>Anomura</taxon>
        <taxon>Galatheoidea</taxon>
        <taxon>Porcellanidae</taxon>
        <taxon>Petrolisthes</taxon>
    </lineage>
</organism>
<accession>A0AAE1QGV2</accession>
<evidence type="ECO:0000313" key="2">
    <source>
        <dbReference type="EMBL" id="KAK4325072.1"/>
    </source>
</evidence>
<feature type="domain" description="C-type lectin" evidence="1">
    <location>
        <begin position="1"/>
        <end position="76"/>
    </location>
</feature>
<protein>
    <recommendedName>
        <fullName evidence="1">C-type lectin domain-containing protein</fullName>
    </recommendedName>
</protein>
<evidence type="ECO:0000259" key="1">
    <source>
        <dbReference type="PROSITE" id="PS50041"/>
    </source>
</evidence>
<dbReference type="CDD" id="cd00037">
    <property type="entry name" value="CLECT"/>
    <property type="match status" value="1"/>
</dbReference>
<dbReference type="Pfam" id="PF00059">
    <property type="entry name" value="Lectin_C"/>
    <property type="match status" value="1"/>
</dbReference>